<protein>
    <recommendedName>
        <fullName evidence="4">YqfQ-like protein</fullName>
    </recommendedName>
</protein>
<sequence length="102" mass="11981">MAEPEKPQNDFFNDFMFGTRPKRETPEETTNQQQEVNQNNENDPTPELPPSQLEQLLLIIQFMAPMLDNLAPTFERFQKFIAKQKQEATVSKEKPRKKNTDK</sequence>
<reference evidence="2 3" key="1">
    <citation type="journal article" date="2015" name="Stand. Genomic Sci.">
        <title>Genomic Encyclopedia of Bacterial and Archaeal Type Strains, Phase III: the genomes of soil and plant-associated and newly described type strains.</title>
        <authorList>
            <person name="Whitman W.B."/>
            <person name="Woyke T."/>
            <person name="Klenk H.P."/>
            <person name="Zhou Y."/>
            <person name="Lilburn T.G."/>
            <person name="Beck B.J."/>
            <person name="De Vos P."/>
            <person name="Vandamme P."/>
            <person name="Eisen J.A."/>
            <person name="Garrity G."/>
            <person name="Hugenholtz P."/>
            <person name="Kyrpides N.C."/>
        </authorList>
    </citation>
    <scope>NUCLEOTIDE SEQUENCE [LARGE SCALE GENOMIC DNA]</scope>
    <source>
        <strain evidence="2 3">CGMCC 1.10116</strain>
    </source>
</reference>
<organism evidence="2 3">
    <name type="scientific">Halalkalibacter nanhaiisediminis</name>
    <dbReference type="NCBI Taxonomy" id="688079"/>
    <lineage>
        <taxon>Bacteria</taxon>
        <taxon>Bacillati</taxon>
        <taxon>Bacillota</taxon>
        <taxon>Bacilli</taxon>
        <taxon>Bacillales</taxon>
        <taxon>Bacillaceae</taxon>
        <taxon>Halalkalibacter</taxon>
    </lineage>
</organism>
<gene>
    <name evidence="2" type="ORF">IQ10_01937</name>
</gene>
<evidence type="ECO:0000256" key="1">
    <source>
        <dbReference type="SAM" id="MobiDB-lite"/>
    </source>
</evidence>
<proteinExistence type="predicted"/>
<name>A0A562QKH0_9BACI</name>
<dbReference type="AlphaFoldDB" id="A0A562QKH0"/>
<dbReference type="Proteomes" id="UP000315711">
    <property type="component" value="Unassembled WGS sequence"/>
</dbReference>
<keyword evidence="3" id="KW-1185">Reference proteome</keyword>
<dbReference type="EMBL" id="VLKZ01000004">
    <property type="protein sequence ID" value="TWI57231.1"/>
    <property type="molecule type" value="Genomic_DNA"/>
</dbReference>
<evidence type="ECO:0008006" key="4">
    <source>
        <dbReference type="Google" id="ProtNLM"/>
    </source>
</evidence>
<comment type="caution">
    <text evidence="2">The sequence shown here is derived from an EMBL/GenBank/DDBJ whole genome shotgun (WGS) entry which is preliminary data.</text>
</comment>
<evidence type="ECO:0000313" key="3">
    <source>
        <dbReference type="Proteomes" id="UP000315711"/>
    </source>
</evidence>
<feature type="region of interest" description="Disordered" evidence="1">
    <location>
        <begin position="1"/>
        <end position="50"/>
    </location>
</feature>
<feature type="compositionally biased region" description="Low complexity" evidence="1">
    <location>
        <begin position="28"/>
        <end position="42"/>
    </location>
</feature>
<accession>A0A562QKH0</accession>
<evidence type="ECO:0000313" key="2">
    <source>
        <dbReference type="EMBL" id="TWI57231.1"/>
    </source>
</evidence>
<dbReference type="RefSeq" id="WP_144450239.1">
    <property type="nucleotide sequence ID" value="NZ_VLKZ01000004.1"/>
</dbReference>